<organism evidence="7 8">
    <name type="scientific">Streptomyces sulfonofaciens</name>
    <dbReference type="NCBI Taxonomy" id="68272"/>
    <lineage>
        <taxon>Bacteria</taxon>
        <taxon>Bacillati</taxon>
        <taxon>Actinomycetota</taxon>
        <taxon>Actinomycetes</taxon>
        <taxon>Kitasatosporales</taxon>
        <taxon>Streptomycetaceae</taxon>
        <taxon>Streptomyces</taxon>
    </lineage>
</organism>
<evidence type="ECO:0000256" key="3">
    <source>
        <dbReference type="ARBA" id="ARBA00023012"/>
    </source>
</evidence>
<name>A0A919G3J1_9ACTN</name>
<keyword evidence="1" id="KW-0808">Transferase</keyword>
<dbReference type="GO" id="GO:0016020">
    <property type="term" value="C:membrane"/>
    <property type="evidence" value="ECO:0007669"/>
    <property type="project" value="InterPro"/>
</dbReference>
<dbReference type="AlphaFoldDB" id="A0A919G3J1"/>
<keyword evidence="5" id="KW-0472">Membrane</keyword>
<evidence type="ECO:0000256" key="4">
    <source>
        <dbReference type="SAM" id="MobiDB-lite"/>
    </source>
</evidence>
<dbReference type="SUPFAM" id="SSF55874">
    <property type="entry name" value="ATPase domain of HSP90 chaperone/DNA topoisomerase II/histidine kinase"/>
    <property type="match status" value="1"/>
</dbReference>
<evidence type="ECO:0000313" key="8">
    <source>
        <dbReference type="Proteomes" id="UP000603708"/>
    </source>
</evidence>
<feature type="transmembrane region" description="Helical" evidence="5">
    <location>
        <begin position="75"/>
        <end position="91"/>
    </location>
</feature>
<feature type="region of interest" description="Disordered" evidence="4">
    <location>
        <begin position="466"/>
        <end position="567"/>
    </location>
</feature>
<dbReference type="Pfam" id="PF07730">
    <property type="entry name" value="HisKA_3"/>
    <property type="match status" value="1"/>
</dbReference>
<feature type="domain" description="Histidine kinase/HSP90-like ATPase" evidence="6">
    <location>
        <begin position="357"/>
        <end position="456"/>
    </location>
</feature>
<keyword evidence="8" id="KW-1185">Reference proteome</keyword>
<dbReference type="InterPro" id="IPR036890">
    <property type="entry name" value="HATPase_C_sf"/>
</dbReference>
<proteinExistence type="predicted"/>
<evidence type="ECO:0000313" key="7">
    <source>
        <dbReference type="EMBL" id="GHH77375.1"/>
    </source>
</evidence>
<gene>
    <name evidence="7" type="ORF">GCM10018793_25300</name>
</gene>
<feature type="compositionally biased region" description="Low complexity" evidence="4">
    <location>
        <begin position="466"/>
        <end position="481"/>
    </location>
</feature>
<keyword evidence="5" id="KW-0812">Transmembrane</keyword>
<feature type="region of interest" description="Disordered" evidence="4">
    <location>
        <begin position="1"/>
        <end position="45"/>
    </location>
</feature>
<feature type="compositionally biased region" description="Pro residues" evidence="4">
    <location>
        <begin position="550"/>
        <end position="567"/>
    </location>
</feature>
<dbReference type="RefSeq" id="WP_373316969.1">
    <property type="nucleotide sequence ID" value="NZ_BNCD01000006.1"/>
</dbReference>
<dbReference type="GO" id="GO:0000155">
    <property type="term" value="F:phosphorelay sensor kinase activity"/>
    <property type="evidence" value="ECO:0007669"/>
    <property type="project" value="InterPro"/>
</dbReference>
<feature type="transmembrane region" description="Helical" evidence="5">
    <location>
        <begin position="198"/>
        <end position="221"/>
    </location>
</feature>
<keyword evidence="2" id="KW-0418">Kinase</keyword>
<dbReference type="EMBL" id="BNCD01000006">
    <property type="protein sequence ID" value="GHH77375.1"/>
    <property type="molecule type" value="Genomic_DNA"/>
</dbReference>
<dbReference type="Pfam" id="PF02518">
    <property type="entry name" value="HATPase_c"/>
    <property type="match status" value="1"/>
</dbReference>
<evidence type="ECO:0000259" key="6">
    <source>
        <dbReference type="SMART" id="SM00387"/>
    </source>
</evidence>
<accession>A0A919G3J1</accession>
<evidence type="ECO:0000256" key="5">
    <source>
        <dbReference type="SAM" id="Phobius"/>
    </source>
</evidence>
<dbReference type="PANTHER" id="PTHR24421">
    <property type="entry name" value="NITRATE/NITRITE SENSOR PROTEIN NARX-RELATED"/>
    <property type="match status" value="1"/>
</dbReference>
<keyword evidence="5" id="KW-1133">Transmembrane helix</keyword>
<dbReference type="CDD" id="cd16917">
    <property type="entry name" value="HATPase_UhpB-NarQ-NarX-like"/>
    <property type="match status" value="1"/>
</dbReference>
<dbReference type="GO" id="GO:0046983">
    <property type="term" value="F:protein dimerization activity"/>
    <property type="evidence" value="ECO:0007669"/>
    <property type="project" value="InterPro"/>
</dbReference>
<dbReference type="InterPro" id="IPR011712">
    <property type="entry name" value="Sig_transdc_His_kin_sub3_dim/P"/>
</dbReference>
<evidence type="ECO:0000256" key="2">
    <source>
        <dbReference type="ARBA" id="ARBA00022777"/>
    </source>
</evidence>
<feature type="transmembrane region" description="Helical" evidence="5">
    <location>
        <begin position="138"/>
        <end position="165"/>
    </location>
</feature>
<dbReference type="InterPro" id="IPR050482">
    <property type="entry name" value="Sensor_HK_TwoCompSys"/>
</dbReference>
<dbReference type="InterPro" id="IPR003594">
    <property type="entry name" value="HATPase_dom"/>
</dbReference>
<evidence type="ECO:0000256" key="1">
    <source>
        <dbReference type="ARBA" id="ARBA00022679"/>
    </source>
</evidence>
<dbReference type="Gene3D" id="1.20.5.1930">
    <property type="match status" value="1"/>
</dbReference>
<dbReference type="SMART" id="SM00387">
    <property type="entry name" value="HATPase_c"/>
    <property type="match status" value="1"/>
</dbReference>
<keyword evidence="3" id="KW-0902">Two-component regulatory system</keyword>
<protein>
    <recommendedName>
        <fullName evidence="6">Histidine kinase/HSP90-like ATPase domain-containing protein</fullName>
    </recommendedName>
</protein>
<comment type="caution">
    <text evidence="7">The sequence shown here is derived from an EMBL/GenBank/DDBJ whole genome shotgun (WGS) entry which is preliminary data.</text>
</comment>
<feature type="compositionally biased region" description="Pro residues" evidence="4">
    <location>
        <begin position="482"/>
        <end position="495"/>
    </location>
</feature>
<reference evidence="7" key="2">
    <citation type="submission" date="2020-09" db="EMBL/GenBank/DDBJ databases">
        <authorList>
            <person name="Sun Q."/>
            <person name="Ohkuma M."/>
        </authorList>
    </citation>
    <scope>NUCLEOTIDE SEQUENCE</scope>
    <source>
        <strain evidence="7">JCM 5069</strain>
    </source>
</reference>
<dbReference type="Gene3D" id="3.30.565.10">
    <property type="entry name" value="Histidine kinase-like ATPase, C-terminal domain"/>
    <property type="match status" value="1"/>
</dbReference>
<sequence>MFQRLRAPAALTGGDPTGPMGPMVPVDAATGGPGRPGAPEGPAGGGVVGVVGTKGHVPSLPIQVNALQALCRQLFGFRLAMTALAAPFALTSGESGLAAWLVGSAVLVTFMVSYVLMRDWERFGPVLLRHPSLLAADMLFGALLLFTASPNSTLGIVTICTPLLAGLVYSWRGAGIFAALQIVLLAAAYAVNDIPAHAGALLLMGLCVLAGAVGGTLRGLLLRFGAASQALTETRARLAVTEAVEGERARLAREMHDSVAKTLHGLALAADGLASSADRMDPATVKHQAELVARAARRAASESRELLSDLRRASGVDAHVDVAAELAARTSDFARRTGVRAEFRPQAGAALPAVPPAVARQLLTIAAEAMENAHRHAEARHVDVTAGIVGNQLRLSVQDDGRGLPPDTTLDGLRRSGHFGLVGMVERAAGIGARIRIGKGHQKAGTEVRVDLPLAALPAVPPTQVVPPTQAVPPTQVVPPTQAVPPVPAAPPAGPAPLTAAPGFPPAEPGPEQEREPRQAPAQDPDPSTIRLAAPRKGRPAAERGDGAPPGVPAPPHPPRPTPPHTA</sequence>
<feature type="transmembrane region" description="Helical" evidence="5">
    <location>
        <begin position="97"/>
        <end position="117"/>
    </location>
</feature>
<feature type="compositionally biased region" description="Low complexity" evidence="4">
    <location>
        <begin position="12"/>
        <end position="30"/>
    </location>
</feature>
<feature type="transmembrane region" description="Helical" evidence="5">
    <location>
        <begin position="171"/>
        <end position="191"/>
    </location>
</feature>
<dbReference type="Proteomes" id="UP000603708">
    <property type="component" value="Unassembled WGS sequence"/>
</dbReference>
<reference evidence="7" key="1">
    <citation type="journal article" date="2014" name="Int. J. Syst. Evol. Microbiol.">
        <title>Complete genome sequence of Corynebacterium casei LMG S-19264T (=DSM 44701T), isolated from a smear-ripened cheese.</title>
        <authorList>
            <consortium name="US DOE Joint Genome Institute (JGI-PGF)"/>
            <person name="Walter F."/>
            <person name="Albersmeier A."/>
            <person name="Kalinowski J."/>
            <person name="Ruckert C."/>
        </authorList>
    </citation>
    <scope>NUCLEOTIDE SEQUENCE</scope>
    <source>
        <strain evidence="7">JCM 5069</strain>
    </source>
</reference>